<dbReference type="EMBL" id="BMXB01000018">
    <property type="protein sequence ID" value="GHA47968.1"/>
    <property type="molecule type" value="Genomic_DNA"/>
</dbReference>
<reference evidence="1" key="2">
    <citation type="submission" date="2020-09" db="EMBL/GenBank/DDBJ databases">
        <authorList>
            <person name="Sun Q."/>
            <person name="Kim S."/>
        </authorList>
    </citation>
    <scope>NUCLEOTIDE SEQUENCE</scope>
    <source>
        <strain evidence="1">KCTC 12719</strain>
    </source>
</reference>
<dbReference type="RefSeq" id="WP_229793785.1">
    <property type="nucleotide sequence ID" value="NZ_BMXB01000018.1"/>
</dbReference>
<comment type="caution">
    <text evidence="1">The sequence shown here is derived from an EMBL/GenBank/DDBJ whole genome shotgun (WGS) entry which is preliminary data.</text>
</comment>
<proteinExistence type="predicted"/>
<keyword evidence="2" id="KW-1185">Reference proteome</keyword>
<sequence length="76" mass="9151">MTPYCEKIIFTYKILLEMHKELLTRTINVGMAREWAEVNWAFEVGDTYQFDIEQFRGTSDTNLNKLIFSLKNWKRL</sequence>
<dbReference type="Proteomes" id="UP000610456">
    <property type="component" value="Unassembled WGS sequence"/>
</dbReference>
<gene>
    <name evidence="1" type="ORF">GCM10007103_31130</name>
</gene>
<evidence type="ECO:0000313" key="1">
    <source>
        <dbReference type="EMBL" id="GHA47968.1"/>
    </source>
</evidence>
<organism evidence="1 2">
    <name type="scientific">Salinimicrobium marinum</name>
    <dbReference type="NCBI Taxonomy" id="680283"/>
    <lineage>
        <taxon>Bacteria</taxon>
        <taxon>Pseudomonadati</taxon>
        <taxon>Bacteroidota</taxon>
        <taxon>Flavobacteriia</taxon>
        <taxon>Flavobacteriales</taxon>
        <taxon>Flavobacteriaceae</taxon>
        <taxon>Salinimicrobium</taxon>
    </lineage>
</organism>
<protein>
    <submittedName>
        <fullName evidence="1">Uncharacterized protein</fullName>
    </submittedName>
</protein>
<accession>A0A918SJ62</accession>
<reference evidence="1" key="1">
    <citation type="journal article" date="2014" name="Int. J. Syst. Evol. Microbiol.">
        <title>Complete genome sequence of Corynebacterium casei LMG S-19264T (=DSM 44701T), isolated from a smear-ripened cheese.</title>
        <authorList>
            <consortium name="US DOE Joint Genome Institute (JGI-PGF)"/>
            <person name="Walter F."/>
            <person name="Albersmeier A."/>
            <person name="Kalinowski J."/>
            <person name="Ruckert C."/>
        </authorList>
    </citation>
    <scope>NUCLEOTIDE SEQUENCE</scope>
    <source>
        <strain evidence="1">KCTC 12719</strain>
    </source>
</reference>
<name>A0A918SJ62_9FLAO</name>
<evidence type="ECO:0000313" key="2">
    <source>
        <dbReference type="Proteomes" id="UP000610456"/>
    </source>
</evidence>
<dbReference type="AlphaFoldDB" id="A0A918SJ62"/>